<dbReference type="Pfam" id="PF14103">
    <property type="entry name" value="DUF4276"/>
    <property type="match status" value="1"/>
</dbReference>
<protein>
    <submittedName>
        <fullName evidence="1">DUF4276 family protein</fullName>
    </submittedName>
</protein>
<evidence type="ECO:0000313" key="1">
    <source>
        <dbReference type="EMBL" id="MFC0862520.1"/>
    </source>
</evidence>
<name>A0ABV6U231_9ACTN</name>
<evidence type="ECO:0000313" key="2">
    <source>
        <dbReference type="Proteomes" id="UP001589870"/>
    </source>
</evidence>
<dbReference type="EMBL" id="JBHMQT010000014">
    <property type="protein sequence ID" value="MFC0862520.1"/>
    <property type="molecule type" value="Genomic_DNA"/>
</dbReference>
<sequence>MRYLTCVLVCEGVSDRWVLPVLLQRATDQLCGEACLEAVEIAEIRCLSVDHQRPEMVVEAVGRERGSFDLLFYHHDGFPRRKAADKIEAVRRALVESGTDEPLVPVVPVKETEAWLIADPDALADVLSVPLSKVCELVPGRPDLIEDQDDPKRVLVEVLGSIVRRHRRTRPDGAEVERYFTALAESIDIDRLRKVPAFAAWRHAMENALQVLGYRRV</sequence>
<comment type="caution">
    <text evidence="1">The sequence shown here is derived from an EMBL/GenBank/DDBJ whole genome shotgun (WGS) entry which is preliminary data.</text>
</comment>
<proteinExistence type="predicted"/>
<accession>A0ABV6U231</accession>
<dbReference type="Proteomes" id="UP001589870">
    <property type="component" value="Unassembled WGS sequence"/>
</dbReference>
<reference evidence="1 2" key="1">
    <citation type="submission" date="2024-09" db="EMBL/GenBank/DDBJ databases">
        <authorList>
            <person name="Sun Q."/>
            <person name="Mori K."/>
        </authorList>
    </citation>
    <scope>NUCLEOTIDE SEQUENCE [LARGE SCALE GENOMIC DNA]</scope>
    <source>
        <strain evidence="1 2">TBRC 1851</strain>
    </source>
</reference>
<gene>
    <name evidence="1" type="ORF">ACFHYQ_09460</name>
</gene>
<organism evidence="1 2">
    <name type="scientific">Sphaerimonospora cavernae</name>
    <dbReference type="NCBI Taxonomy" id="1740611"/>
    <lineage>
        <taxon>Bacteria</taxon>
        <taxon>Bacillati</taxon>
        <taxon>Actinomycetota</taxon>
        <taxon>Actinomycetes</taxon>
        <taxon>Streptosporangiales</taxon>
        <taxon>Streptosporangiaceae</taxon>
        <taxon>Sphaerimonospora</taxon>
    </lineage>
</organism>
<dbReference type="RefSeq" id="WP_394300720.1">
    <property type="nucleotide sequence ID" value="NZ_JBHMQT010000014.1"/>
</dbReference>
<keyword evidence="2" id="KW-1185">Reference proteome</keyword>
<dbReference type="InterPro" id="IPR025455">
    <property type="entry name" value="DUF4276"/>
</dbReference>